<dbReference type="AlphaFoldDB" id="A0A3N4KBF4"/>
<dbReference type="InterPro" id="IPR045091">
    <property type="entry name" value="Mad2-like"/>
</dbReference>
<evidence type="ECO:0000256" key="1">
    <source>
        <dbReference type="ARBA" id="ARBA00010348"/>
    </source>
</evidence>
<dbReference type="InParanoid" id="A0A3N4KBF4"/>
<reference evidence="3 4" key="1">
    <citation type="journal article" date="2018" name="Nat. Ecol. Evol.">
        <title>Pezizomycetes genomes reveal the molecular basis of ectomycorrhizal truffle lifestyle.</title>
        <authorList>
            <person name="Murat C."/>
            <person name="Payen T."/>
            <person name="Noel B."/>
            <person name="Kuo A."/>
            <person name="Morin E."/>
            <person name="Chen J."/>
            <person name="Kohler A."/>
            <person name="Krizsan K."/>
            <person name="Balestrini R."/>
            <person name="Da Silva C."/>
            <person name="Montanini B."/>
            <person name="Hainaut M."/>
            <person name="Levati E."/>
            <person name="Barry K.W."/>
            <person name="Belfiori B."/>
            <person name="Cichocki N."/>
            <person name="Clum A."/>
            <person name="Dockter R.B."/>
            <person name="Fauchery L."/>
            <person name="Guy J."/>
            <person name="Iotti M."/>
            <person name="Le Tacon F."/>
            <person name="Lindquist E.A."/>
            <person name="Lipzen A."/>
            <person name="Malagnac F."/>
            <person name="Mello A."/>
            <person name="Molinier V."/>
            <person name="Miyauchi S."/>
            <person name="Poulain J."/>
            <person name="Riccioni C."/>
            <person name="Rubini A."/>
            <person name="Sitrit Y."/>
            <person name="Splivallo R."/>
            <person name="Traeger S."/>
            <person name="Wang M."/>
            <person name="Zifcakova L."/>
            <person name="Wipf D."/>
            <person name="Zambonelli A."/>
            <person name="Paolocci F."/>
            <person name="Nowrousian M."/>
            <person name="Ottonello S."/>
            <person name="Baldrian P."/>
            <person name="Spatafora J.W."/>
            <person name="Henrissat B."/>
            <person name="Nagy L.G."/>
            <person name="Aury J.M."/>
            <person name="Wincker P."/>
            <person name="Grigoriev I.V."/>
            <person name="Bonfante P."/>
            <person name="Martin F.M."/>
        </authorList>
    </citation>
    <scope>NUCLEOTIDE SEQUENCE [LARGE SCALE GENOMIC DNA]</scope>
    <source>
        <strain evidence="3 4">CCBAS932</strain>
    </source>
</reference>
<dbReference type="GO" id="GO:0003677">
    <property type="term" value="F:DNA binding"/>
    <property type="evidence" value="ECO:0007669"/>
    <property type="project" value="UniProtKB-KW"/>
</dbReference>
<comment type="similarity">
    <text evidence="1">Belongs to the MAD2 family.</text>
</comment>
<dbReference type="SUPFAM" id="SSF56019">
    <property type="entry name" value="The spindle assembly checkpoint protein mad2"/>
    <property type="match status" value="1"/>
</dbReference>
<dbReference type="STRING" id="1392247.A0A3N4KBF4"/>
<dbReference type="OrthoDB" id="21254at2759"/>
<gene>
    <name evidence="3" type="ORF">P167DRAFT_549495</name>
</gene>
<dbReference type="InterPro" id="IPR003511">
    <property type="entry name" value="HORMA_dom"/>
</dbReference>
<dbReference type="Proteomes" id="UP000277580">
    <property type="component" value="Unassembled WGS sequence"/>
</dbReference>
<dbReference type="PROSITE" id="PS50815">
    <property type="entry name" value="HORMA"/>
    <property type="match status" value="1"/>
</dbReference>
<organism evidence="3 4">
    <name type="scientific">Morchella conica CCBAS932</name>
    <dbReference type="NCBI Taxonomy" id="1392247"/>
    <lineage>
        <taxon>Eukaryota</taxon>
        <taxon>Fungi</taxon>
        <taxon>Dikarya</taxon>
        <taxon>Ascomycota</taxon>
        <taxon>Pezizomycotina</taxon>
        <taxon>Pezizomycetes</taxon>
        <taxon>Pezizales</taxon>
        <taxon>Morchellaceae</taxon>
        <taxon>Morchella</taxon>
    </lineage>
</organism>
<protein>
    <submittedName>
        <fullName evidence="3">DNA-binding protein</fullName>
    </submittedName>
</protein>
<dbReference type="EMBL" id="ML119175">
    <property type="protein sequence ID" value="RPB07803.1"/>
    <property type="molecule type" value="Genomic_DNA"/>
</dbReference>
<name>A0A3N4KBF4_9PEZI</name>
<dbReference type="PANTHER" id="PTHR11842:SF10">
    <property type="entry name" value="MITOTIC SPINDLE ASSEMBLY CHECKPOINT PROTEIN MAD2B"/>
    <property type="match status" value="1"/>
</dbReference>
<dbReference type="Pfam" id="PF02301">
    <property type="entry name" value="HORMA"/>
    <property type="match status" value="1"/>
</dbReference>
<keyword evidence="3" id="KW-0238">DNA-binding</keyword>
<feature type="domain" description="HORMA" evidence="2">
    <location>
        <begin position="24"/>
        <end position="236"/>
    </location>
</feature>
<proteinExistence type="inferred from homology"/>
<accession>A0A3N4KBF4</accession>
<evidence type="ECO:0000313" key="3">
    <source>
        <dbReference type="EMBL" id="RPB07803.1"/>
    </source>
</evidence>
<evidence type="ECO:0000259" key="2">
    <source>
        <dbReference type="PROSITE" id="PS50815"/>
    </source>
</evidence>
<keyword evidence="4" id="KW-1185">Reference proteome</keyword>
<dbReference type="PANTHER" id="PTHR11842">
    <property type="entry name" value="MITOTIC SPINDLE ASSEMBLY CHECKPOINT PROTEIN MAD2"/>
    <property type="match status" value="1"/>
</dbReference>
<dbReference type="Gene3D" id="3.30.900.10">
    <property type="entry name" value="HORMA domain"/>
    <property type="match status" value="1"/>
</dbReference>
<evidence type="ECO:0000313" key="4">
    <source>
        <dbReference type="Proteomes" id="UP000277580"/>
    </source>
</evidence>
<dbReference type="InterPro" id="IPR036570">
    <property type="entry name" value="HORMA_dom_sf"/>
</dbReference>
<sequence length="247" mass="28191">MSLQQEDGSSTFTRKEKESLATFENFTYTLCHFLEVAIHQIIYNRGIYPKELFHVTNNYNIGTHTCRHPQVIKWIRDAIMALSEELLKNCVRRVALVILSPNDISLERFIFDMSRFPLTSDIDVKYNAPMLQPGAEVPPSRQALANLEREFQTCLVKLKYSNISLGKIPEDSTFGLAIELNDDQAAPNNYTDTWMPCERQPVSNNSKKPVVSAPDCEKITGIRTIREGAFTFNIWIEESKAKSKLVV</sequence>
<dbReference type="GO" id="GO:0016035">
    <property type="term" value="C:zeta DNA polymerase complex"/>
    <property type="evidence" value="ECO:0007669"/>
    <property type="project" value="TreeGrafter"/>
</dbReference>